<dbReference type="GO" id="GO:0051989">
    <property type="term" value="F:coproporphyrinogen dehydrogenase activity"/>
    <property type="evidence" value="ECO:0007669"/>
    <property type="project" value="UniProtKB-EC"/>
</dbReference>
<evidence type="ECO:0000256" key="7">
    <source>
        <dbReference type="ARBA" id="ARBA00022691"/>
    </source>
</evidence>
<keyword evidence="6 14" id="KW-0963">Cytoplasm</keyword>
<comment type="subunit">
    <text evidence="4">Monomer.</text>
</comment>
<dbReference type="GO" id="GO:0046872">
    <property type="term" value="F:metal ion binding"/>
    <property type="evidence" value="ECO:0007669"/>
    <property type="project" value="UniProtKB-KW"/>
</dbReference>
<dbReference type="NCBIfam" id="TIGR00538">
    <property type="entry name" value="hemN"/>
    <property type="match status" value="1"/>
</dbReference>
<comment type="subcellular location">
    <subcellularLocation>
        <location evidence="1 14">Cytoplasm</location>
    </subcellularLocation>
</comment>
<evidence type="ECO:0000256" key="1">
    <source>
        <dbReference type="ARBA" id="ARBA00004496"/>
    </source>
</evidence>
<evidence type="ECO:0000259" key="17">
    <source>
        <dbReference type="PROSITE" id="PS51918"/>
    </source>
</evidence>
<keyword evidence="11 14" id="KW-0411">Iron-sulfur</keyword>
<keyword evidence="7 14" id="KW-0949">S-adenosyl-L-methionine</keyword>
<organism evidence="18 19">
    <name type="scientific">Sphingobacterium detergens</name>
    <dbReference type="NCBI Taxonomy" id="1145106"/>
    <lineage>
        <taxon>Bacteria</taxon>
        <taxon>Pseudomonadati</taxon>
        <taxon>Bacteroidota</taxon>
        <taxon>Sphingobacteriia</taxon>
        <taxon>Sphingobacteriales</taxon>
        <taxon>Sphingobacteriaceae</taxon>
        <taxon>Sphingobacterium</taxon>
    </lineage>
</organism>
<evidence type="ECO:0000256" key="2">
    <source>
        <dbReference type="ARBA" id="ARBA00004785"/>
    </source>
</evidence>
<dbReference type="Gene3D" id="1.10.10.920">
    <property type="match status" value="1"/>
</dbReference>
<dbReference type="InterPro" id="IPR004558">
    <property type="entry name" value="Coprogen_oxidase_HemN"/>
</dbReference>
<sequence length="456" mass="52052">MSTQDRTMAELVQKYNIAAPRYTSYPTVPFWDEKTFSTDAWTDQVYCTFKQSKDRGLSLYIHLPFCESLCTYCGCNTRITKNHQVELPYIAALLKEWEMYLAVFKGERPLVSEIHLGGGTPTFFQPENLKLLIEGILEHVDVTADRSFSFEAHPANTTTEHLQILFDLGFRRLSLGIQDFDPLVQFMINRQQTFEEVEAVMLNAREIGFESINFDLIYGLPKQTQASVQDTIEKSMLLKPDRISFYSYAHVPWLKPGQRHYTEADLPKGTAKLALYNLGKKLILAQGYADIGMDHFAKKEDELYLAFQEERLHRNFMGYADRFNPLLIGIGVSSISDAWGGFAQNVKTVEEYHKLIASGVLPVVKGHILNAEDLVIRRYILDMMCKGKVQLDPTSDLTAQIKEELSTLAQDGLVSIEGDLIRCTAIGRSFLRNICMAFDQRFLKLRTKMQLFSEAI</sequence>
<feature type="binding site" evidence="15">
    <location>
        <position position="151"/>
    </location>
    <ligand>
        <name>S-adenosyl-L-methionine</name>
        <dbReference type="ChEBI" id="CHEBI:59789"/>
        <label>1</label>
    </ligand>
</feature>
<dbReference type="InterPro" id="IPR058240">
    <property type="entry name" value="rSAM_sf"/>
</dbReference>
<evidence type="ECO:0000256" key="12">
    <source>
        <dbReference type="ARBA" id="ARBA00023244"/>
    </source>
</evidence>
<dbReference type="EC" id="1.3.98.3" evidence="14"/>
<comment type="similarity">
    <text evidence="3 14">Belongs to the anaerobic coproporphyrinogen-III oxidase family.</text>
</comment>
<accession>A0A420B8P0</accession>
<keyword evidence="5 14" id="KW-0004">4Fe-4S</keyword>
<dbReference type="GO" id="GO:0051539">
    <property type="term" value="F:4 iron, 4 sulfur cluster binding"/>
    <property type="evidence" value="ECO:0007669"/>
    <property type="project" value="UniProtKB-KW"/>
</dbReference>
<feature type="binding site" evidence="15">
    <location>
        <begin position="119"/>
        <end position="120"/>
    </location>
    <ligand>
        <name>S-adenosyl-L-methionine</name>
        <dbReference type="ChEBI" id="CHEBI:59789"/>
        <label>2</label>
    </ligand>
</feature>
<dbReference type="InterPro" id="IPR034505">
    <property type="entry name" value="Coproporphyrinogen-III_oxidase"/>
</dbReference>
<dbReference type="GO" id="GO:0004109">
    <property type="term" value="F:coproporphyrinogen oxidase activity"/>
    <property type="evidence" value="ECO:0007669"/>
    <property type="project" value="InterPro"/>
</dbReference>
<keyword evidence="12 14" id="KW-0627">Porphyrin biosynthesis</keyword>
<dbReference type="InterPro" id="IPR013785">
    <property type="entry name" value="Aldolase_TIM"/>
</dbReference>
<dbReference type="GO" id="GO:0006782">
    <property type="term" value="P:protoporphyrinogen IX biosynthetic process"/>
    <property type="evidence" value="ECO:0007669"/>
    <property type="project" value="UniProtKB-UniPathway"/>
</dbReference>
<evidence type="ECO:0000256" key="9">
    <source>
        <dbReference type="ARBA" id="ARBA00023002"/>
    </source>
</evidence>
<feature type="binding site" evidence="15">
    <location>
        <position position="118"/>
    </location>
    <ligand>
        <name>S-adenosyl-L-methionine</name>
        <dbReference type="ChEBI" id="CHEBI:59789"/>
        <label>1</label>
    </ligand>
</feature>
<evidence type="ECO:0000256" key="5">
    <source>
        <dbReference type="ARBA" id="ARBA00022485"/>
    </source>
</evidence>
<evidence type="ECO:0000256" key="14">
    <source>
        <dbReference type="PIRNR" id="PIRNR000167"/>
    </source>
</evidence>
<keyword evidence="19" id="KW-1185">Reference proteome</keyword>
<evidence type="ECO:0000313" key="19">
    <source>
        <dbReference type="Proteomes" id="UP000286246"/>
    </source>
</evidence>
<dbReference type="PIRSF" id="PIRSF000167">
    <property type="entry name" value="HemN"/>
    <property type="match status" value="1"/>
</dbReference>
<evidence type="ECO:0000256" key="4">
    <source>
        <dbReference type="ARBA" id="ARBA00011245"/>
    </source>
</evidence>
<gene>
    <name evidence="18" type="ORF">DFQ12_3252</name>
</gene>
<evidence type="ECO:0000256" key="8">
    <source>
        <dbReference type="ARBA" id="ARBA00022723"/>
    </source>
</evidence>
<dbReference type="UniPathway" id="UPA00251">
    <property type="reaction ID" value="UER00323"/>
</dbReference>
<feature type="binding site" evidence="15">
    <location>
        <position position="335"/>
    </location>
    <ligand>
        <name>S-adenosyl-L-methionine</name>
        <dbReference type="ChEBI" id="CHEBI:59789"/>
        <label>1</label>
    </ligand>
</feature>
<dbReference type="Gene3D" id="3.20.20.70">
    <property type="entry name" value="Aldolase class I"/>
    <property type="match status" value="1"/>
</dbReference>
<evidence type="ECO:0000256" key="11">
    <source>
        <dbReference type="ARBA" id="ARBA00023014"/>
    </source>
</evidence>
<dbReference type="PANTHER" id="PTHR13932:SF6">
    <property type="entry name" value="OXYGEN-INDEPENDENT COPROPORPHYRINOGEN III OXIDASE"/>
    <property type="match status" value="1"/>
</dbReference>
<dbReference type="PANTHER" id="PTHR13932">
    <property type="entry name" value="COPROPORPHYRINIGEN III OXIDASE"/>
    <property type="match status" value="1"/>
</dbReference>
<name>A0A420B8P0_SPHD1</name>
<dbReference type="InterPro" id="IPR007197">
    <property type="entry name" value="rSAM"/>
</dbReference>
<dbReference type="Pfam" id="PF04055">
    <property type="entry name" value="Radical_SAM"/>
    <property type="match status" value="1"/>
</dbReference>
<dbReference type="SUPFAM" id="SSF102114">
    <property type="entry name" value="Radical SAM enzymes"/>
    <property type="match status" value="1"/>
</dbReference>
<dbReference type="PROSITE" id="PS51918">
    <property type="entry name" value="RADICAL_SAM"/>
    <property type="match status" value="1"/>
</dbReference>
<dbReference type="SFLD" id="SFLDG01065">
    <property type="entry name" value="anaerobic_coproporphyrinogen-I"/>
    <property type="match status" value="1"/>
</dbReference>
<dbReference type="AlphaFoldDB" id="A0A420B8P0"/>
<feature type="binding site" evidence="16">
    <location>
        <position position="73"/>
    </location>
    <ligand>
        <name>[4Fe-4S] cluster</name>
        <dbReference type="ChEBI" id="CHEBI:49883"/>
        <note>4Fe-4S-S-AdoMet</note>
    </ligand>
</feature>
<feature type="binding site" evidence="15">
    <location>
        <position position="60"/>
    </location>
    <ligand>
        <name>S-adenosyl-L-methionine</name>
        <dbReference type="ChEBI" id="CHEBI:59789"/>
        <label>1</label>
    </ligand>
</feature>
<dbReference type="CDD" id="cd01335">
    <property type="entry name" value="Radical_SAM"/>
    <property type="match status" value="1"/>
</dbReference>
<comment type="cofactor">
    <cofactor evidence="14 16">
        <name>[4Fe-4S] cluster</name>
        <dbReference type="ChEBI" id="CHEBI:49883"/>
    </cofactor>
    <text evidence="14 16">Binds 1 [4Fe-4S] cluster. The cluster is coordinated with 3 cysteines and an exchangeable S-adenosyl-L-methionine.</text>
</comment>
<evidence type="ECO:0000256" key="15">
    <source>
        <dbReference type="PIRSR" id="PIRSR000167-1"/>
    </source>
</evidence>
<keyword evidence="10 14" id="KW-0408">Iron</keyword>
<feature type="binding site" evidence="16">
    <location>
        <position position="70"/>
    </location>
    <ligand>
        <name>[4Fe-4S] cluster</name>
        <dbReference type="ChEBI" id="CHEBI:49883"/>
        <note>4Fe-4S-S-AdoMet</note>
    </ligand>
</feature>
<evidence type="ECO:0000256" key="3">
    <source>
        <dbReference type="ARBA" id="ARBA00005493"/>
    </source>
</evidence>
<feature type="binding site" evidence="15">
    <location>
        <position position="178"/>
    </location>
    <ligand>
        <name>S-adenosyl-L-methionine</name>
        <dbReference type="ChEBI" id="CHEBI:59789"/>
        <label>2</label>
    </ligand>
</feature>
<keyword evidence="8 14" id="KW-0479">Metal-binding</keyword>
<dbReference type="EMBL" id="RAPY01000002">
    <property type="protein sequence ID" value="RKE53005.1"/>
    <property type="molecule type" value="Genomic_DNA"/>
</dbReference>
<feature type="binding site" evidence="15">
    <location>
        <position position="249"/>
    </location>
    <ligand>
        <name>S-adenosyl-L-methionine</name>
        <dbReference type="ChEBI" id="CHEBI:59789"/>
        <label>2</label>
    </ligand>
</feature>
<evidence type="ECO:0000256" key="10">
    <source>
        <dbReference type="ARBA" id="ARBA00023004"/>
    </source>
</evidence>
<comment type="catalytic activity">
    <reaction evidence="13 14">
        <text>coproporphyrinogen III + 2 S-adenosyl-L-methionine = protoporphyrinogen IX + 2 5'-deoxyadenosine + 2 L-methionine + 2 CO2</text>
        <dbReference type="Rhea" id="RHEA:15425"/>
        <dbReference type="ChEBI" id="CHEBI:16526"/>
        <dbReference type="ChEBI" id="CHEBI:17319"/>
        <dbReference type="ChEBI" id="CHEBI:57307"/>
        <dbReference type="ChEBI" id="CHEBI:57309"/>
        <dbReference type="ChEBI" id="CHEBI:57844"/>
        <dbReference type="ChEBI" id="CHEBI:59789"/>
        <dbReference type="EC" id="1.3.98.3"/>
    </reaction>
</comment>
<evidence type="ECO:0000256" key="6">
    <source>
        <dbReference type="ARBA" id="ARBA00022490"/>
    </source>
</evidence>
<comment type="caution">
    <text evidence="18">The sequence shown here is derived from an EMBL/GenBank/DDBJ whole genome shotgun (WGS) entry which is preliminary data.</text>
</comment>
<feature type="binding site" evidence="15">
    <location>
        <position position="215"/>
    </location>
    <ligand>
        <name>S-adenosyl-L-methionine</name>
        <dbReference type="ChEBI" id="CHEBI:59789"/>
        <label>2</label>
    </ligand>
</feature>
<feature type="binding site" evidence="15">
    <location>
        <begin position="72"/>
        <end position="74"/>
    </location>
    <ligand>
        <name>S-adenosyl-L-methionine</name>
        <dbReference type="ChEBI" id="CHEBI:59789"/>
        <label>2</label>
    </ligand>
</feature>
<proteinExistence type="inferred from homology"/>
<dbReference type="SMART" id="SM00729">
    <property type="entry name" value="Elp3"/>
    <property type="match status" value="1"/>
</dbReference>
<evidence type="ECO:0000313" key="18">
    <source>
        <dbReference type="EMBL" id="RKE53005.1"/>
    </source>
</evidence>
<dbReference type="SFLD" id="SFLDS00029">
    <property type="entry name" value="Radical_SAM"/>
    <property type="match status" value="1"/>
</dbReference>
<evidence type="ECO:0000256" key="13">
    <source>
        <dbReference type="ARBA" id="ARBA00048321"/>
    </source>
</evidence>
<evidence type="ECO:0000256" key="16">
    <source>
        <dbReference type="PIRSR" id="PIRSR000167-2"/>
    </source>
</evidence>
<dbReference type="GO" id="GO:0005737">
    <property type="term" value="C:cytoplasm"/>
    <property type="evidence" value="ECO:0007669"/>
    <property type="project" value="UniProtKB-SubCell"/>
</dbReference>
<feature type="binding site" evidence="15">
    <location>
        <position position="190"/>
    </location>
    <ligand>
        <name>S-adenosyl-L-methionine</name>
        <dbReference type="ChEBI" id="CHEBI:59789"/>
        <label>2</label>
    </ligand>
</feature>
<keyword evidence="9 14" id="KW-0560">Oxidoreductase</keyword>
<dbReference type="InterPro" id="IPR006638">
    <property type="entry name" value="Elp3/MiaA/NifB-like_rSAM"/>
</dbReference>
<reference evidence="18 19" key="1">
    <citation type="submission" date="2018-09" db="EMBL/GenBank/DDBJ databases">
        <title>Genomic Encyclopedia of Type Strains, Phase III (KMG-III): the genomes of soil and plant-associated and newly described type strains.</title>
        <authorList>
            <person name="Whitman W."/>
        </authorList>
    </citation>
    <scope>NUCLEOTIDE SEQUENCE [LARGE SCALE GENOMIC DNA]</scope>
    <source>
        <strain evidence="18 19">CECT 7938</strain>
    </source>
</reference>
<dbReference type="Proteomes" id="UP000286246">
    <property type="component" value="Unassembled WGS sequence"/>
</dbReference>
<dbReference type="SFLD" id="SFLDG01082">
    <property type="entry name" value="B12-binding_domain_containing"/>
    <property type="match status" value="1"/>
</dbReference>
<comment type="pathway">
    <text evidence="2 14">Porphyrin-containing compound metabolism; protoporphyrin-IX biosynthesis; protoporphyrinogen-IX from coproporphyrinogen-III (AdoMet route): step 1/1.</text>
</comment>
<dbReference type="RefSeq" id="WP_244211759.1">
    <property type="nucleotide sequence ID" value="NZ_RAPY01000002.1"/>
</dbReference>
<feature type="binding site" evidence="16">
    <location>
        <position position="66"/>
    </location>
    <ligand>
        <name>[4Fe-4S] cluster</name>
        <dbReference type="ChEBI" id="CHEBI:49883"/>
        <note>4Fe-4S-S-AdoMet</note>
    </ligand>
</feature>
<feature type="domain" description="Radical SAM core" evidence="17">
    <location>
        <begin position="51"/>
        <end position="294"/>
    </location>
</feature>
<protein>
    <recommendedName>
        <fullName evidence="14">Coproporphyrinogen-III oxidase</fullName>
        <ecNumber evidence="14">1.3.98.3</ecNumber>
    </recommendedName>
</protein>